<keyword evidence="3" id="KW-1185">Reference proteome</keyword>
<dbReference type="AlphaFoldDB" id="A0A3M7P7X4"/>
<evidence type="ECO:0000256" key="1">
    <source>
        <dbReference type="SAM" id="Phobius"/>
    </source>
</evidence>
<protein>
    <submittedName>
        <fullName evidence="2">Uncharacterized protein</fullName>
    </submittedName>
</protein>
<sequence length="390" mass="44732">MLEKLIKAFFMLIGLVVSVIPICVFGLDWKLMADIVYRASFSIKEFNQSVSYSAIFSAVVVINFIFLFVVFGATIGLIIFSIVNLGEIKLTIIYTLTGIFLFFSIPKESITYKFITCFAFNEASFVQARATLMIVYVIGIFGFSLIFLYNIRQKEKLEISFFTIGFILFILSVITICGLNIAMLVKLSFTSMDINPKSIKMALFKVDEIEQIKSGRFVKEKNFDERTLGVIHDVVFSETKHLNSVDCSDNDCSTLYKRYYRKEIDCGQVLSKDKFIDCQQNISKVIFKFRYIDDGEYPVYNCLTLDKKNDCKLDCQLLENYGVYLVQEFSDIVEPAWNGFGKCEVVQPKFDLDLDKSLQVECASFDSGSECLKKNSIFIFLFILFFMSIK</sequence>
<feature type="transmembrane region" description="Helical" evidence="1">
    <location>
        <begin position="161"/>
        <end position="185"/>
    </location>
</feature>
<feature type="transmembrane region" description="Helical" evidence="1">
    <location>
        <begin position="88"/>
        <end position="105"/>
    </location>
</feature>
<proteinExistence type="predicted"/>
<feature type="transmembrane region" description="Helical" evidence="1">
    <location>
        <begin position="50"/>
        <end position="82"/>
    </location>
</feature>
<name>A0A3M7P7X4_BRAPC</name>
<comment type="caution">
    <text evidence="2">The sequence shown here is derived from an EMBL/GenBank/DDBJ whole genome shotgun (WGS) entry which is preliminary data.</text>
</comment>
<reference evidence="2 3" key="1">
    <citation type="journal article" date="2018" name="Sci. Rep.">
        <title>Genomic signatures of local adaptation to the degree of environmental predictability in rotifers.</title>
        <authorList>
            <person name="Franch-Gras L."/>
            <person name="Hahn C."/>
            <person name="Garcia-Roger E.M."/>
            <person name="Carmona M.J."/>
            <person name="Serra M."/>
            <person name="Gomez A."/>
        </authorList>
    </citation>
    <scope>NUCLEOTIDE SEQUENCE [LARGE SCALE GENOMIC DNA]</scope>
    <source>
        <strain evidence="2">HYR1</strain>
    </source>
</reference>
<organism evidence="2 3">
    <name type="scientific">Brachionus plicatilis</name>
    <name type="common">Marine rotifer</name>
    <name type="synonym">Brachionus muelleri</name>
    <dbReference type="NCBI Taxonomy" id="10195"/>
    <lineage>
        <taxon>Eukaryota</taxon>
        <taxon>Metazoa</taxon>
        <taxon>Spiralia</taxon>
        <taxon>Gnathifera</taxon>
        <taxon>Rotifera</taxon>
        <taxon>Eurotatoria</taxon>
        <taxon>Monogononta</taxon>
        <taxon>Pseudotrocha</taxon>
        <taxon>Ploima</taxon>
        <taxon>Brachionidae</taxon>
        <taxon>Brachionus</taxon>
    </lineage>
</organism>
<dbReference type="EMBL" id="REGN01012763">
    <property type="protein sequence ID" value="RMZ94880.1"/>
    <property type="molecule type" value="Genomic_DNA"/>
</dbReference>
<evidence type="ECO:0000313" key="2">
    <source>
        <dbReference type="EMBL" id="RMZ94880.1"/>
    </source>
</evidence>
<keyword evidence="1" id="KW-0812">Transmembrane</keyword>
<gene>
    <name evidence="2" type="ORF">BpHYR1_040419</name>
</gene>
<keyword evidence="1" id="KW-1133">Transmembrane helix</keyword>
<feature type="transmembrane region" description="Helical" evidence="1">
    <location>
        <begin position="6"/>
        <end position="29"/>
    </location>
</feature>
<keyword evidence="1" id="KW-0472">Membrane</keyword>
<evidence type="ECO:0000313" key="3">
    <source>
        <dbReference type="Proteomes" id="UP000276133"/>
    </source>
</evidence>
<feature type="transmembrane region" description="Helical" evidence="1">
    <location>
        <begin position="126"/>
        <end position="149"/>
    </location>
</feature>
<accession>A0A3M7P7X4</accession>
<dbReference type="Proteomes" id="UP000276133">
    <property type="component" value="Unassembled WGS sequence"/>
</dbReference>